<keyword evidence="1" id="KW-0472">Membrane</keyword>
<organism evidence="2 3">
    <name type="scientific">candidate division WWE3 bacterium CG_4_9_14_0_2_um_filter_35_11</name>
    <dbReference type="NCBI Taxonomy" id="1975077"/>
    <lineage>
        <taxon>Bacteria</taxon>
        <taxon>Katanobacteria</taxon>
    </lineage>
</organism>
<sequence length="94" mass="10555">MKTNDWKGLGPNFWANLKDEGLRIKKERESEESFEKWSGLIGGGCLLIVSLIAVGTLIMAVFELISDGDYKMLLLISPTILFMAYLIKLSSKEK</sequence>
<gene>
    <name evidence="2" type="ORF">CO058_00580</name>
</gene>
<accession>A0A2M8EMK3</accession>
<evidence type="ECO:0000256" key="1">
    <source>
        <dbReference type="SAM" id="Phobius"/>
    </source>
</evidence>
<dbReference type="EMBL" id="PFSJ01000005">
    <property type="protein sequence ID" value="PJC23972.1"/>
    <property type="molecule type" value="Genomic_DNA"/>
</dbReference>
<protein>
    <submittedName>
        <fullName evidence="2">Uncharacterized protein</fullName>
    </submittedName>
</protein>
<proteinExistence type="predicted"/>
<dbReference type="Proteomes" id="UP000229756">
    <property type="component" value="Unassembled WGS sequence"/>
</dbReference>
<keyword evidence="1" id="KW-1133">Transmembrane helix</keyword>
<keyword evidence="1" id="KW-0812">Transmembrane</keyword>
<evidence type="ECO:0000313" key="3">
    <source>
        <dbReference type="Proteomes" id="UP000229756"/>
    </source>
</evidence>
<dbReference type="AlphaFoldDB" id="A0A2M8EMK3"/>
<evidence type="ECO:0000313" key="2">
    <source>
        <dbReference type="EMBL" id="PJC23972.1"/>
    </source>
</evidence>
<feature type="transmembrane region" description="Helical" evidence="1">
    <location>
        <begin position="37"/>
        <end position="62"/>
    </location>
</feature>
<name>A0A2M8EMK3_UNCKA</name>
<reference evidence="3" key="1">
    <citation type="submission" date="2017-09" db="EMBL/GenBank/DDBJ databases">
        <title>Depth-based differentiation of microbial function through sediment-hosted aquifers and enrichment of novel symbionts in the deep terrestrial subsurface.</title>
        <authorList>
            <person name="Probst A.J."/>
            <person name="Ladd B."/>
            <person name="Jarett J.K."/>
            <person name="Geller-Mcgrath D.E."/>
            <person name="Sieber C.M.K."/>
            <person name="Emerson J.B."/>
            <person name="Anantharaman K."/>
            <person name="Thomas B.C."/>
            <person name="Malmstrom R."/>
            <person name="Stieglmeier M."/>
            <person name="Klingl A."/>
            <person name="Woyke T."/>
            <person name="Ryan C.M."/>
            <person name="Banfield J.F."/>
        </authorList>
    </citation>
    <scope>NUCLEOTIDE SEQUENCE [LARGE SCALE GENOMIC DNA]</scope>
</reference>
<comment type="caution">
    <text evidence="2">The sequence shown here is derived from an EMBL/GenBank/DDBJ whole genome shotgun (WGS) entry which is preliminary data.</text>
</comment>
<feature type="transmembrane region" description="Helical" evidence="1">
    <location>
        <begin position="68"/>
        <end position="87"/>
    </location>
</feature>